<dbReference type="InterPro" id="IPR015421">
    <property type="entry name" value="PyrdxlP-dep_Trfase_major"/>
</dbReference>
<feature type="domain" description="Aminotransferase class I/classII large" evidence="5">
    <location>
        <begin position="134"/>
        <end position="495"/>
    </location>
</feature>
<comment type="similarity">
    <text evidence="1">Belongs to the class-I pyridoxal-phosphate-dependent aminotransferase family.</text>
</comment>
<dbReference type="OrthoDB" id="691673at2759"/>
<dbReference type="GO" id="GO:0006520">
    <property type="term" value="P:amino acid metabolic process"/>
    <property type="evidence" value="ECO:0007669"/>
    <property type="project" value="TreeGrafter"/>
</dbReference>
<feature type="compositionally biased region" description="Basic residues" evidence="3">
    <location>
        <begin position="76"/>
        <end position="91"/>
    </location>
</feature>
<evidence type="ECO:0000256" key="4">
    <source>
        <dbReference type="SAM" id="Phobius"/>
    </source>
</evidence>
<dbReference type="InterPro" id="IPR004838">
    <property type="entry name" value="NHTrfase_class1_PyrdxlP-BS"/>
</dbReference>
<evidence type="ECO:0000256" key="2">
    <source>
        <dbReference type="ARBA" id="ARBA00022898"/>
    </source>
</evidence>
<reference evidence="6 7" key="1">
    <citation type="journal article" date="2015" name="Plant Cell">
        <title>Oil accumulation by the oleaginous diatom Fistulifera solaris as revealed by the genome and transcriptome.</title>
        <authorList>
            <person name="Tanaka T."/>
            <person name="Maeda Y."/>
            <person name="Veluchamy A."/>
            <person name="Tanaka M."/>
            <person name="Abida H."/>
            <person name="Marechal E."/>
            <person name="Bowler C."/>
            <person name="Muto M."/>
            <person name="Sunaga Y."/>
            <person name="Tanaka M."/>
            <person name="Yoshino T."/>
            <person name="Taniguchi T."/>
            <person name="Fukuda Y."/>
            <person name="Nemoto M."/>
            <person name="Matsumoto M."/>
            <person name="Wong P.S."/>
            <person name="Aburatani S."/>
            <person name="Fujibuchi W."/>
        </authorList>
    </citation>
    <scope>NUCLEOTIDE SEQUENCE [LARGE SCALE GENOMIC DNA]</scope>
    <source>
        <strain evidence="6 7">JPCC DA0580</strain>
    </source>
</reference>
<dbReference type="Proteomes" id="UP000198406">
    <property type="component" value="Unassembled WGS sequence"/>
</dbReference>
<dbReference type="InterPro" id="IPR004839">
    <property type="entry name" value="Aminotransferase_I/II_large"/>
</dbReference>
<dbReference type="Pfam" id="PF00155">
    <property type="entry name" value="Aminotran_1_2"/>
    <property type="match status" value="1"/>
</dbReference>
<evidence type="ECO:0000256" key="3">
    <source>
        <dbReference type="SAM" id="MobiDB-lite"/>
    </source>
</evidence>
<organism evidence="6 7">
    <name type="scientific">Fistulifera solaris</name>
    <name type="common">Oleaginous diatom</name>
    <dbReference type="NCBI Taxonomy" id="1519565"/>
    <lineage>
        <taxon>Eukaryota</taxon>
        <taxon>Sar</taxon>
        <taxon>Stramenopiles</taxon>
        <taxon>Ochrophyta</taxon>
        <taxon>Bacillariophyta</taxon>
        <taxon>Bacillariophyceae</taxon>
        <taxon>Bacillariophycidae</taxon>
        <taxon>Naviculales</taxon>
        <taxon>Naviculaceae</taxon>
        <taxon>Fistulifera</taxon>
    </lineage>
</organism>
<keyword evidence="4" id="KW-0472">Membrane</keyword>
<dbReference type="InterPro" id="IPR015422">
    <property type="entry name" value="PyrdxlP-dep_Trfase_small"/>
</dbReference>
<dbReference type="AlphaFoldDB" id="A0A1Z5JY94"/>
<sequence length="520" mass="58579">MKTTNSYQSIRITQNDDILDNEHTQSFAPIQAASQRWSSYSLLSIALVLIILACSTWIGTKESSTTTAVDVLSHASPHHHHRHHTSTHHLPTKGPQHLSSRAIIPLVRDDIAVFMDAKANEYHPVDNPDGKLILLMAENRLLYPELSQKLQASMQNTSIPEWVFDYDDFHGHSTFRQALAHMMEDSWMNGVPVRPDALVVGSGAGAILDVLSWTLAEADEGVLVNGPIYAAFPGDFGIHGHLHLQLIPTVSATNYEPTRHDLERAYHASQQAGHTPRILLLCQPHNPTGAVYSKEAMQLMIDWALEHDLHVVSDEIYGNSVFPGVHVTSAAEIMWQKNQDTNATHYLGDRVHIVAGLSKDWGASGLRVGTLMTHNTALYEAMGMLSYYNGVSQLTQWAFTQLLEDKEWRDWYLAENQKRLYEVFVAAKEALARIDVSVYEGTQGTLFAWADFSAYLRPNQTERELWMELYHEANVLLTLGESFHGEKPGMFRIVYTWPHGGVEAMNEMGRRLVQWKQNRA</sequence>
<dbReference type="InterPro" id="IPR015424">
    <property type="entry name" value="PyrdxlP-dep_Trfase"/>
</dbReference>
<keyword evidence="4" id="KW-0812">Transmembrane</keyword>
<keyword evidence="4" id="KW-1133">Transmembrane helix</keyword>
<protein>
    <recommendedName>
        <fullName evidence="5">Aminotransferase class I/classII large domain-containing protein</fullName>
    </recommendedName>
</protein>
<evidence type="ECO:0000256" key="1">
    <source>
        <dbReference type="ARBA" id="ARBA00007441"/>
    </source>
</evidence>
<dbReference type="InterPro" id="IPR050478">
    <property type="entry name" value="Ethylene_sulfur-biosynth"/>
</dbReference>
<comment type="caution">
    <text evidence="6">The sequence shown here is derived from an EMBL/GenBank/DDBJ whole genome shotgun (WGS) entry which is preliminary data.</text>
</comment>
<evidence type="ECO:0000313" key="7">
    <source>
        <dbReference type="Proteomes" id="UP000198406"/>
    </source>
</evidence>
<name>A0A1Z5JY94_FISSO</name>
<gene>
    <name evidence="6" type="ORF">FisN_26Hh021</name>
</gene>
<dbReference type="Gene3D" id="3.90.1150.10">
    <property type="entry name" value="Aspartate Aminotransferase, domain 1"/>
    <property type="match status" value="1"/>
</dbReference>
<evidence type="ECO:0000313" key="6">
    <source>
        <dbReference type="EMBL" id="GAX18731.1"/>
    </source>
</evidence>
<dbReference type="PANTHER" id="PTHR43795:SF39">
    <property type="entry name" value="AMINOTRANSFERASE CLASS I_CLASSII DOMAIN-CONTAINING PROTEIN"/>
    <property type="match status" value="1"/>
</dbReference>
<keyword evidence="2" id="KW-0663">Pyridoxal phosphate</keyword>
<dbReference type="GO" id="GO:0008483">
    <property type="term" value="F:transaminase activity"/>
    <property type="evidence" value="ECO:0007669"/>
    <property type="project" value="TreeGrafter"/>
</dbReference>
<feature type="transmembrane region" description="Helical" evidence="4">
    <location>
        <begin position="40"/>
        <end position="59"/>
    </location>
</feature>
<dbReference type="EMBL" id="BDSP01000132">
    <property type="protein sequence ID" value="GAX18731.1"/>
    <property type="molecule type" value="Genomic_DNA"/>
</dbReference>
<dbReference type="Gene3D" id="3.40.640.10">
    <property type="entry name" value="Type I PLP-dependent aspartate aminotransferase-like (Major domain)"/>
    <property type="match status" value="1"/>
</dbReference>
<proteinExistence type="inferred from homology"/>
<dbReference type="PROSITE" id="PS00105">
    <property type="entry name" value="AA_TRANSFER_CLASS_1"/>
    <property type="match status" value="1"/>
</dbReference>
<feature type="region of interest" description="Disordered" evidence="3">
    <location>
        <begin position="74"/>
        <end position="96"/>
    </location>
</feature>
<evidence type="ECO:0000259" key="5">
    <source>
        <dbReference type="Pfam" id="PF00155"/>
    </source>
</evidence>
<accession>A0A1Z5JY94</accession>
<dbReference type="InParanoid" id="A0A1Z5JY94"/>
<dbReference type="PANTHER" id="PTHR43795">
    <property type="entry name" value="BIFUNCTIONAL ASPARTATE AMINOTRANSFERASE AND GLUTAMATE/ASPARTATE-PREPHENATE AMINOTRANSFERASE-RELATED"/>
    <property type="match status" value="1"/>
</dbReference>
<dbReference type="SUPFAM" id="SSF53383">
    <property type="entry name" value="PLP-dependent transferases"/>
    <property type="match status" value="1"/>
</dbReference>
<dbReference type="GO" id="GO:0030170">
    <property type="term" value="F:pyridoxal phosphate binding"/>
    <property type="evidence" value="ECO:0007669"/>
    <property type="project" value="InterPro"/>
</dbReference>
<dbReference type="CDD" id="cd00609">
    <property type="entry name" value="AAT_like"/>
    <property type="match status" value="1"/>
</dbReference>
<dbReference type="PRINTS" id="PR00753">
    <property type="entry name" value="ACCSYNTHASE"/>
</dbReference>
<keyword evidence="7" id="KW-1185">Reference proteome</keyword>